<dbReference type="Gene3D" id="3.90.180.10">
    <property type="entry name" value="Medium-chain alcohol dehydrogenases, catalytic domain"/>
    <property type="match status" value="1"/>
</dbReference>
<dbReference type="InterPro" id="IPR013154">
    <property type="entry name" value="ADH-like_N"/>
</dbReference>
<keyword evidence="5" id="KW-1185">Reference proteome</keyword>
<accession>A0ABT8KYS1</accession>
<name>A0ABT8KYS1_9BACT</name>
<feature type="domain" description="Enoyl reductase (ER)" evidence="3">
    <location>
        <begin position="10"/>
        <end position="322"/>
    </location>
</feature>
<proteinExistence type="predicted"/>
<dbReference type="Pfam" id="PF00107">
    <property type="entry name" value="ADH_zinc_N"/>
    <property type="match status" value="1"/>
</dbReference>
<dbReference type="SUPFAM" id="SSF51735">
    <property type="entry name" value="NAD(P)-binding Rossmann-fold domains"/>
    <property type="match status" value="1"/>
</dbReference>
<dbReference type="Gene3D" id="3.40.50.720">
    <property type="entry name" value="NAD(P)-binding Rossmann-like Domain"/>
    <property type="match status" value="1"/>
</dbReference>
<dbReference type="InterPro" id="IPR011032">
    <property type="entry name" value="GroES-like_sf"/>
</dbReference>
<dbReference type="NCBIfam" id="TIGR02824">
    <property type="entry name" value="quinone_pig3"/>
    <property type="match status" value="1"/>
</dbReference>
<dbReference type="InterPro" id="IPR020843">
    <property type="entry name" value="ER"/>
</dbReference>
<reference evidence="4" key="1">
    <citation type="submission" date="2023-06" db="EMBL/GenBank/DDBJ databases">
        <title>Genomic of Agaribacillus aureum.</title>
        <authorList>
            <person name="Wang G."/>
        </authorList>
    </citation>
    <scope>NUCLEOTIDE SEQUENCE</scope>
    <source>
        <strain evidence="4">BMA12</strain>
    </source>
</reference>
<keyword evidence="1" id="KW-0521">NADP</keyword>
<dbReference type="InterPro" id="IPR013149">
    <property type="entry name" value="ADH-like_C"/>
</dbReference>
<dbReference type="InterPro" id="IPR014189">
    <property type="entry name" value="Quinone_OxRdtase_PIG3"/>
</dbReference>
<dbReference type="Pfam" id="PF08240">
    <property type="entry name" value="ADH_N"/>
    <property type="match status" value="1"/>
</dbReference>
<dbReference type="SMART" id="SM00829">
    <property type="entry name" value="PKS_ER"/>
    <property type="match status" value="1"/>
</dbReference>
<dbReference type="Proteomes" id="UP001172083">
    <property type="component" value="Unassembled WGS sequence"/>
</dbReference>
<keyword evidence="2" id="KW-0560">Oxidoreductase</keyword>
<evidence type="ECO:0000313" key="4">
    <source>
        <dbReference type="EMBL" id="MDN5210639.1"/>
    </source>
</evidence>
<protein>
    <submittedName>
        <fullName evidence="4">NAD(P)H-quinone oxidoreductase</fullName>
    </submittedName>
</protein>
<dbReference type="CDD" id="cd05276">
    <property type="entry name" value="p53_inducible_oxidoreductase"/>
    <property type="match status" value="1"/>
</dbReference>
<dbReference type="PANTHER" id="PTHR48106">
    <property type="entry name" value="QUINONE OXIDOREDUCTASE PIG3-RELATED"/>
    <property type="match status" value="1"/>
</dbReference>
<evidence type="ECO:0000313" key="5">
    <source>
        <dbReference type="Proteomes" id="UP001172083"/>
    </source>
</evidence>
<dbReference type="RefSeq" id="WP_346755982.1">
    <property type="nucleotide sequence ID" value="NZ_JAUJEB010000001.1"/>
</dbReference>
<sequence>MKAITLTHFGDVDALNIASRPMPEIGEEDVLIKVHATALNRADLLQRRGLYPPPPGESDILGLEVAGEIADMGAKVTGWQIGDRVLTLLAGGGYAQYAKAHHKMLIPLPTAITMEQAAGIAEAFLTAWQALVWLGDLQKTERVLIHAGASGVGTAAIQIAKVLDAEVIITASREKHALCHSLGADQCIDYKTVDFASVLQNGEDPGVDVIIDFIGAPYLSQNLQSLKMDGRMVMLGLMGGGGVKSLSIAPILFKRLHILGSTLRSRSVDYKIKLTRDFQQRAAFLFDTGQLRPVIDSVFDWEEVGKAHTYMEANKNLGKIILKVNHP</sequence>
<evidence type="ECO:0000259" key="3">
    <source>
        <dbReference type="SMART" id="SM00829"/>
    </source>
</evidence>
<evidence type="ECO:0000256" key="2">
    <source>
        <dbReference type="ARBA" id="ARBA00023002"/>
    </source>
</evidence>
<dbReference type="EMBL" id="JAUJEB010000001">
    <property type="protein sequence ID" value="MDN5210639.1"/>
    <property type="molecule type" value="Genomic_DNA"/>
</dbReference>
<dbReference type="SUPFAM" id="SSF50129">
    <property type="entry name" value="GroES-like"/>
    <property type="match status" value="1"/>
</dbReference>
<gene>
    <name evidence="4" type="ORF">QQ020_01230</name>
</gene>
<organism evidence="4 5">
    <name type="scientific">Agaribacillus aureus</name>
    <dbReference type="NCBI Taxonomy" id="3051825"/>
    <lineage>
        <taxon>Bacteria</taxon>
        <taxon>Pseudomonadati</taxon>
        <taxon>Bacteroidota</taxon>
        <taxon>Cytophagia</taxon>
        <taxon>Cytophagales</taxon>
        <taxon>Splendidivirgaceae</taxon>
        <taxon>Agaribacillus</taxon>
    </lineage>
</organism>
<dbReference type="InterPro" id="IPR036291">
    <property type="entry name" value="NAD(P)-bd_dom_sf"/>
</dbReference>
<evidence type="ECO:0000256" key="1">
    <source>
        <dbReference type="ARBA" id="ARBA00022857"/>
    </source>
</evidence>
<comment type="caution">
    <text evidence="4">The sequence shown here is derived from an EMBL/GenBank/DDBJ whole genome shotgun (WGS) entry which is preliminary data.</text>
</comment>
<dbReference type="PANTHER" id="PTHR48106:SF18">
    <property type="entry name" value="QUINONE OXIDOREDUCTASE PIG3"/>
    <property type="match status" value="1"/>
</dbReference>